<organism evidence="2 3">
    <name type="scientific">Bhargavaea cecembensis</name>
    <dbReference type="NCBI Taxonomy" id="394098"/>
    <lineage>
        <taxon>Bacteria</taxon>
        <taxon>Bacillati</taxon>
        <taxon>Bacillota</taxon>
        <taxon>Bacilli</taxon>
        <taxon>Bacillales</taxon>
        <taxon>Caryophanaceae</taxon>
        <taxon>Bhargavaea</taxon>
    </lineage>
</organism>
<protein>
    <submittedName>
        <fullName evidence="2">Uncharacterized protein</fullName>
    </submittedName>
</protein>
<dbReference type="AlphaFoldDB" id="A0A165HHI6"/>
<feature type="region of interest" description="Disordered" evidence="1">
    <location>
        <begin position="133"/>
        <end position="217"/>
    </location>
</feature>
<evidence type="ECO:0000256" key="1">
    <source>
        <dbReference type="SAM" id="MobiDB-lite"/>
    </source>
</evidence>
<dbReference type="Proteomes" id="UP000076490">
    <property type="component" value="Unassembled WGS sequence"/>
</dbReference>
<feature type="compositionally biased region" description="Low complexity" evidence="1">
    <location>
        <begin position="178"/>
        <end position="199"/>
    </location>
</feature>
<comment type="caution">
    <text evidence="2">The sequence shown here is derived from an EMBL/GenBank/DDBJ whole genome shotgun (WGS) entry which is preliminary data.</text>
</comment>
<dbReference type="OrthoDB" id="2964549at2"/>
<gene>
    <name evidence="2" type="ORF">AV656_01520</name>
</gene>
<dbReference type="RefSeq" id="WP_063178133.1">
    <property type="nucleotide sequence ID" value="NZ_LQNT01000001.1"/>
</dbReference>
<dbReference type="EMBL" id="LQNT01000001">
    <property type="protein sequence ID" value="KZE39984.1"/>
    <property type="molecule type" value="Genomic_DNA"/>
</dbReference>
<feature type="compositionally biased region" description="Basic and acidic residues" evidence="1">
    <location>
        <begin position="141"/>
        <end position="156"/>
    </location>
</feature>
<evidence type="ECO:0000313" key="3">
    <source>
        <dbReference type="Proteomes" id="UP000076490"/>
    </source>
</evidence>
<feature type="compositionally biased region" description="Basic and acidic residues" evidence="1">
    <location>
        <begin position="166"/>
        <end position="175"/>
    </location>
</feature>
<sequence length="249" mass="27125">MAMSAWTMEQTFRFPQGCGEPVRAESVNVTPQYTDEHTENAYRLTGIYHLTCMAVFDGEGGTPEPEGATMIEEIDMDGETGYFEYAVPLYVDLPSETGEGASIKSQDVRAHVNEDGALCVTWKVDCLYGSNMDDESDESEQSPKAEVLEAKDESSSRPESSSSHHRSPELAKVEEAESSSVRAAAEPELRQPVAAAVPAEKPRAAVGASETSQSSPDEVRAFIAGLEDTYTVFSYPSYKILVKRDAESD</sequence>
<evidence type="ECO:0000313" key="2">
    <source>
        <dbReference type="EMBL" id="KZE39984.1"/>
    </source>
</evidence>
<accession>A0A165HHI6</accession>
<proteinExistence type="predicted"/>
<name>A0A165HHI6_9BACL</name>
<reference evidence="2 3" key="1">
    <citation type="submission" date="2016-01" db="EMBL/GenBank/DDBJ databases">
        <title>Whole genome sequencing of Bhargavaea cecembensis T14.</title>
        <authorList>
            <person name="Hong K.W."/>
        </authorList>
    </citation>
    <scope>NUCLEOTIDE SEQUENCE [LARGE SCALE GENOMIC DNA]</scope>
    <source>
        <strain evidence="2 3">T14</strain>
    </source>
</reference>